<reference evidence="2 3" key="1">
    <citation type="journal article" date="2010" name="Nature">
        <title>The Ectocarpus genome and the independent evolution of multicellularity in brown algae.</title>
        <authorList>
            <person name="Cock J.M."/>
            <person name="Sterck L."/>
            <person name="Rouze P."/>
            <person name="Scornet D."/>
            <person name="Allen A.E."/>
            <person name="Amoutzias G."/>
            <person name="Anthouard V."/>
            <person name="Artiguenave F."/>
            <person name="Aury J.M."/>
            <person name="Badger J.H."/>
            <person name="Beszteri B."/>
            <person name="Billiau K."/>
            <person name="Bonnet E."/>
            <person name="Bothwell J.H."/>
            <person name="Bowler C."/>
            <person name="Boyen C."/>
            <person name="Brownlee C."/>
            <person name="Carrano C.J."/>
            <person name="Charrier B."/>
            <person name="Cho G.Y."/>
            <person name="Coelho S.M."/>
            <person name="Collen J."/>
            <person name="Corre E."/>
            <person name="Da Silva C."/>
            <person name="Delage L."/>
            <person name="Delaroque N."/>
            <person name="Dittami S.M."/>
            <person name="Doulbeau S."/>
            <person name="Elias M."/>
            <person name="Farnham G."/>
            <person name="Gachon C.M."/>
            <person name="Gschloessl B."/>
            <person name="Heesch S."/>
            <person name="Jabbari K."/>
            <person name="Jubin C."/>
            <person name="Kawai H."/>
            <person name="Kimura K."/>
            <person name="Kloareg B."/>
            <person name="Kupper F.C."/>
            <person name="Lang D."/>
            <person name="Le Bail A."/>
            <person name="Leblanc C."/>
            <person name="Lerouge P."/>
            <person name="Lohr M."/>
            <person name="Lopez P.J."/>
            <person name="Martens C."/>
            <person name="Maumus F."/>
            <person name="Michel G."/>
            <person name="Miranda-Saavedra D."/>
            <person name="Morales J."/>
            <person name="Moreau H."/>
            <person name="Motomura T."/>
            <person name="Nagasato C."/>
            <person name="Napoli C.A."/>
            <person name="Nelson D.R."/>
            <person name="Nyvall-Collen P."/>
            <person name="Peters A.F."/>
            <person name="Pommier C."/>
            <person name="Potin P."/>
            <person name="Poulain J."/>
            <person name="Quesneville H."/>
            <person name="Read B."/>
            <person name="Rensing S.A."/>
            <person name="Ritter A."/>
            <person name="Rousvoal S."/>
            <person name="Samanta M."/>
            <person name="Samson G."/>
            <person name="Schroeder D.C."/>
            <person name="Segurens B."/>
            <person name="Strittmatter M."/>
            <person name="Tonon T."/>
            <person name="Tregear J.W."/>
            <person name="Valentin K."/>
            <person name="von Dassow P."/>
            <person name="Yamagishi T."/>
            <person name="Van de Peer Y."/>
            <person name="Wincker P."/>
        </authorList>
    </citation>
    <scope>NUCLEOTIDE SEQUENCE [LARGE SCALE GENOMIC DNA]</scope>
    <source>
        <strain evidence="3">Ec32 / CCAP1310/4</strain>
    </source>
</reference>
<protein>
    <submittedName>
        <fullName evidence="2">Uncharacterized protein</fullName>
    </submittedName>
</protein>
<dbReference type="InParanoid" id="D8LLL7"/>
<evidence type="ECO:0000313" key="2">
    <source>
        <dbReference type="EMBL" id="CBN74648.1"/>
    </source>
</evidence>
<dbReference type="EMBL" id="FN649760">
    <property type="protein sequence ID" value="CBN74648.1"/>
    <property type="molecule type" value="Genomic_DNA"/>
</dbReference>
<feature type="region of interest" description="Disordered" evidence="1">
    <location>
        <begin position="66"/>
        <end position="85"/>
    </location>
</feature>
<proteinExistence type="predicted"/>
<sequence>MAITGGALQRGRTEAALAAAAPAAAAAAAQAAAPATAATTAPAPAVATAGVGDGVKKRSHAELDMVDSLLEEASKKPAASDHAGDTAKPLYEVTAQRQDVVFVCTYGGNENAARAALVPWFGGERP</sequence>
<evidence type="ECO:0000313" key="3">
    <source>
        <dbReference type="Proteomes" id="UP000002630"/>
    </source>
</evidence>
<organism evidence="2 3">
    <name type="scientific">Ectocarpus siliculosus</name>
    <name type="common">Brown alga</name>
    <name type="synonym">Conferva siliculosa</name>
    <dbReference type="NCBI Taxonomy" id="2880"/>
    <lineage>
        <taxon>Eukaryota</taxon>
        <taxon>Sar</taxon>
        <taxon>Stramenopiles</taxon>
        <taxon>Ochrophyta</taxon>
        <taxon>PX clade</taxon>
        <taxon>Phaeophyceae</taxon>
        <taxon>Ectocarpales</taxon>
        <taxon>Ectocarpaceae</taxon>
        <taxon>Ectocarpus</taxon>
    </lineage>
</organism>
<feature type="compositionally biased region" description="Basic and acidic residues" evidence="1">
    <location>
        <begin position="72"/>
        <end position="85"/>
    </location>
</feature>
<keyword evidence="3" id="KW-1185">Reference proteome</keyword>
<dbReference type="AlphaFoldDB" id="D8LLL7"/>
<name>D8LLL7_ECTSI</name>
<evidence type="ECO:0000256" key="1">
    <source>
        <dbReference type="SAM" id="MobiDB-lite"/>
    </source>
</evidence>
<gene>
    <name evidence="2" type="ORF">Esi_0037_0053</name>
</gene>
<dbReference type="Proteomes" id="UP000002630">
    <property type="component" value="Unassembled WGS sequence"/>
</dbReference>
<accession>D8LLL7</accession>